<feature type="domain" description="EF-hand" evidence="6">
    <location>
        <begin position="140"/>
        <end position="175"/>
    </location>
</feature>
<comment type="caution">
    <text evidence="7">The sequence shown here is derived from an EMBL/GenBank/DDBJ whole genome shotgun (WGS) entry which is preliminary data.</text>
</comment>
<keyword evidence="2" id="KW-0479">Metal-binding</keyword>
<dbReference type="InterPro" id="IPR002048">
    <property type="entry name" value="EF_hand_dom"/>
</dbReference>
<evidence type="ECO:0000256" key="2">
    <source>
        <dbReference type="ARBA" id="ARBA00022723"/>
    </source>
</evidence>
<evidence type="ECO:0000313" key="7">
    <source>
        <dbReference type="EMBL" id="KAG8367851.1"/>
    </source>
</evidence>
<dbReference type="InterPro" id="IPR039647">
    <property type="entry name" value="EF_hand_pair_protein_CML-like"/>
</dbReference>
<evidence type="ECO:0000259" key="6">
    <source>
        <dbReference type="PROSITE" id="PS50222"/>
    </source>
</evidence>
<feature type="region of interest" description="Disordered" evidence="5">
    <location>
        <begin position="12"/>
        <end position="55"/>
    </location>
</feature>
<dbReference type="GO" id="GO:0043226">
    <property type="term" value="C:organelle"/>
    <property type="evidence" value="ECO:0007669"/>
    <property type="project" value="UniProtKB-ARBA"/>
</dbReference>
<evidence type="ECO:0000256" key="4">
    <source>
        <dbReference type="ARBA" id="ARBA00022837"/>
    </source>
</evidence>
<keyword evidence="8" id="KW-1185">Reference proteome</keyword>
<name>A0AAV6WBJ8_9LAMI</name>
<gene>
    <name evidence="7" type="ORF">BUALT_Bualt16G0115600</name>
</gene>
<sequence>MKFTKIIPKKLFKSKKSHSISRSESAQSSFSSLSTTSSSSSDKPTTPTTVLPSLSAAEPSENSIDVYSDLKHAFEAVDSDGDGKILTEELELLLRRLGAEPPSQEEMKMMLNEVDSDGDGCVTLEEFYAIGAAFAPVAAPCGAEMKEAFDFFDSDRDGVITAEELFNVFLTIGEGRCTLEDCRRMIGGVDSNGDGFVCFEDFSRMMDQHQR</sequence>
<dbReference type="AlphaFoldDB" id="A0AAV6WBJ8"/>
<organism evidence="7 8">
    <name type="scientific">Buddleja alternifolia</name>
    <dbReference type="NCBI Taxonomy" id="168488"/>
    <lineage>
        <taxon>Eukaryota</taxon>
        <taxon>Viridiplantae</taxon>
        <taxon>Streptophyta</taxon>
        <taxon>Embryophyta</taxon>
        <taxon>Tracheophyta</taxon>
        <taxon>Spermatophyta</taxon>
        <taxon>Magnoliopsida</taxon>
        <taxon>eudicotyledons</taxon>
        <taxon>Gunneridae</taxon>
        <taxon>Pentapetalae</taxon>
        <taxon>asterids</taxon>
        <taxon>lamiids</taxon>
        <taxon>Lamiales</taxon>
        <taxon>Scrophulariaceae</taxon>
        <taxon>Buddlejeae</taxon>
        <taxon>Buddleja</taxon>
    </lineage>
</organism>
<keyword evidence="3" id="KW-0677">Repeat</keyword>
<accession>A0AAV6WBJ8</accession>
<dbReference type="InterPro" id="IPR011992">
    <property type="entry name" value="EF-hand-dom_pair"/>
</dbReference>
<protein>
    <recommendedName>
        <fullName evidence="6">EF-hand domain-containing protein</fullName>
    </recommendedName>
</protein>
<dbReference type="PANTHER" id="PTHR10891">
    <property type="entry name" value="EF-HAND CALCIUM-BINDING DOMAIN CONTAINING PROTEIN"/>
    <property type="match status" value="1"/>
</dbReference>
<evidence type="ECO:0000256" key="3">
    <source>
        <dbReference type="ARBA" id="ARBA00022737"/>
    </source>
</evidence>
<dbReference type="PROSITE" id="PS00018">
    <property type="entry name" value="EF_HAND_1"/>
    <property type="match status" value="3"/>
</dbReference>
<comment type="function">
    <text evidence="1">Potential calcium sensor.</text>
</comment>
<dbReference type="CDD" id="cd00051">
    <property type="entry name" value="EFh"/>
    <property type="match status" value="2"/>
</dbReference>
<dbReference type="SMART" id="SM00054">
    <property type="entry name" value="EFh"/>
    <property type="match status" value="4"/>
</dbReference>
<dbReference type="Gene3D" id="1.10.238.10">
    <property type="entry name" value="EF-hand"/>
    <property type="match status" value="2"/>
</dbReference>
<dbReference type="SUPFAM" id="SSF47473">
    <property type="entry name" value="EF-hand"/>
    <property type="match status" value="1"/>
</dbReference>
<reference evidence="7" key="1">
    <citation type="submission" date="2019-10" db="EMBL/GenBank/DDBJ databases">
        <authorList>
            <person name="Zhang R."/>
            <person name="Pan Y."/>
            <person name="Wang J."/>
            <person name="Ma R."/>
            <person name="Yu S."/>
        </authorList>
    </citation>
    <scope>NUCLEOTIDE SEQUENCE</scope>
    <source>
        <strain evidence="7">LA-IB0</strain>
        <tissue evidence="7">Leaf</tissue>
    </source>
</reference>
<feature type="compositionally biased region" description="Low complexity" evidence="5">
    <location>
        <begin position="20"/>
        <end position="49"/>
    </location>
</feature>
<evidence type="ECO:0000256" key="1">
    <source>
        <dbReference type="ARBA" id="ARBA00003291"/>
    </source>
</evidence>
<dbReference type="InterPro" id="IPR018247">
    <property type="entry name" value="EF_Hand_1_Ca_BS"/>
</dbReference>
<evidence type="ECO:0000256" key="5">
    <source>
        <dbReference type="SAM" id="MobiDB-lite"/>
    </source>
</evidence>
<dbReference type="GO" id="GO:0005737">
    <property type="term" value="C:cytoplasm"/>
    <property type="evidence" value="ECO:0007669"/>
    <property type="project" value="UniProtKB-ARBA"/>
</dbReference>
<feature type="domain" description="EF-hand" evidence="6">
    <location>
        <begin position="102"/>
        <end position="137"/>
    </location>
</feature>
<dbReference type="Pfam" id="PF13499">
    <property type="entry name" value="EF-hand_7"/>
    <property type="match status" value="2"/>
</dbReference>
<dbReference type="EMBL" id="WHWC01000016">
    <property type="protein sequence ID" value="KAG8367851.1"/>
    <property type="molecule type" value="Genomic_DNA"/>
</dbReference>
<dbReference type="PROSITE" id="PS50222">
    <property type="entry name" value="EF_HAND_2"/>
    <property type="match status" value="3"/>
</dbReference>
<dbReference type="FunFam" id="1.10.238.10:FF:000178">
    <property type="entry name" value="Calmodulin-2 A"/>
    <property type="match status" value="1"/>
</dbReference>
<dbReference type="GO" id="GO:0005509">
    <property type="term" value="F:calcium ion binding"/>
    <property type="evidence" value="ECO:0007669"/>
    <property type="project" value="InterPro"/>
</dbReference>
<dbReference type="FunFam" id="1.10.238.10:FF:000089">
    <property type="entry name" value="calmodulin-like protein 3"/>
    <property type="match status" value="1"/>
</dbReference>
<evidence type="ECO:0000313" key="8">
    <source>
        <dbReference type="Proteomes" id="UP000826271"/>
    </source>
</evidence>
<dbReference type="Proteomes" id="UP000826271">
    <property type="component" value="Unassembled WGS sequence"/>
</dbReference>
<feature type="domain" description="EF-hand" evidence="6">
    <location>
        <begin position="65"/>
        <end position="100"/>
    </location>
</feature>
<proteinExistence type="predicted"/>
<keyword evidence="4" id="KW-0106">Calcium</keyword>